<dbReference type="Proteomes" id="UP000224006">
    <property type="component" value="Chromosome VI"/>
</dbReference>
<sequence length="420" mass="44316">MPFASDVSKMMLAARPSPAARLGVAQGGGNFALRLQGGAAPSASALLPASHAGSSDHHATLPKQAAQVSFRHGAAPAAQLSAAGGKTGANFLTAVAAGAAAGAKGGVPGVPALEGAQVGGAKDGGMAGGSCAGATTMTALFRGQQTGVGFLLNKLVEVLKKDAGRSFHVKEVEKILIQAGFSGIHLFFQPNSEFLKLLSSNERIAYNPRTRTLAFHNPYQAITSCSALLAKIQHEGALTGLKVDAELLCAHAEMTNWINTLLASRKVRAIRCNNNHLRGKRKCAAIGSTALGVAPNTAAVCDIYAARKCANCRQNLCGVYLYPLGEEVYEQARMDLDAEVKGLWDSVVLPPLEDIIKECDPGRTMVRQNAAAAAQEKTQLKRRAEAKRVSRFRSKFRRIHNTHLFTADELRAFTNAQAPQ</sequence>
<evidence type="ECO:0000256" key="1">
    <source>
        <dbReference type="SAM" id="MobiDB-lite"/>
    </source>
</evidence>
<reference evidence="2 3" key="1">
    <citation type="submission" date="2017-09" db="EMBL/GenBank/DDBJ databases">
        <title>Genome sequencing of Besnoitia besnoiti strain Bb-Ger1.</title>
        <authorList>
            <person name="Schares G."/>
            <person name="Venepally P."/>
            <person name="Lorenzi H.A."/>
        </authorList>
    </citation>
    <scope>NUCLEOTIDE SEQUENCE [LARGE SCALE GENOMIC DNA]</scope>
    <source>
        <strain evidence="2 3">Bb-Ger1</strain>
    </source>
</reference>
<dbReference type="GO" id="GO:0006367">
    <property type="term" value="P:transcription initiation at RNA polymerase II promoter"/>
    <property type="evidence" value="ECO:0007669"/>
    <property type="project" value="InterPro"/>
</dbReference>
<dbReference type="KEGG" id="bbes:BESB_065860"/>
<dbReference type="EMBL" id="NWUJ01000006">
    <property type="protein sequence ID" value="PFH34553.1"/>
    <property type="molecule type" value="Genomic_DNA"/>
</dbReference>
<dbReference type="RefSeq" id="XP_029218562.1">
    <property type="nucleotide sequence ID" value="XM_029364979.1"/>
</dbReference>
<dbReference type="GO" id="GO:0005673">
    <property type="term" value="C:transcription factor TFIIE complex"/>
    <property type="evidence" value="ECO:0007669"/>
    <property type="project" value="InterPro"/>
</dbReference>
<organism evidence="2 3">
    <name type="scientific">Besnoitia besnoiti</name>
    <name type="common">Apicomplexan protozoan</name>
    <dbReference type="NCBI Taxonomy" id="94643"/>
    <lineage>
        <taxon>Eukaryota</taxon>
        <taxon>Sar</taxon>
        <taxon>Alveolata</taxon>
        <taxon>Apicomplexa</taxon>
        <taxon>Conoidasida</taxon>
        <taxon>Coccidia</taxon>
        <taxon>Eucoccidiorida</taxon>
        <taxon>Eimeriorina</taxon>
        <taxon>Sarcocystidae</taxon>
        <taxon>Besnoitia</taxon>
    </lineage>
</organism>
<dbReference type="GeneID" id="40311512"/>
<dbReference type="PANTHER" id="PTHR12716">
    <property type="entry name" value="TRANSCRIPTION INITIATION FACTOR IIE, BETA SUBUNIT"/>
    <property type="match status" value="1"/>
</dbReference>
<keyword evidence="3" id="KW-1185">Reference proteome</keyword>
<name>A0A2A9MFW2_BESBE</name>
<proteinExistence type="predicted"/>
<protein>
    <submittedName>
        <fullName evidence="2">Uncharacterized protein</fullName>
    </submittedName>
</protein>
<dbReference type="PANTHER" id="PTHR12716:SF8">
    <property type="entry name" value="TRANSCRIPTION INITIATION FACTOR IIE SUBUNIT BETA"/>
    <property type="match status" value="1"/>
</dbReference>
<comment type="caution">
    <text evidence="2">The sequence shown here is derived from an EMBL/GenBank/DDBJ whole genome shotgun (WGS) entry which is preliminary data.</text>
</comment>
<dbReference type="OrthoDB" id="330678at2759"/>
<dbReference type="InterPro" id="IPR016656">
    <property type="entry name" value="TFIIE-bsu"/>
</dbReference>
<evidence type="ECO:0000313" key="2">
    <source>
        <dbReference type="EMBL" id="PFH34553.1"/>
    </source>
</evidence>
<dbReference type="VEuPathDB" id="ToxoDB:BESB_065860"/>
<dbReference type="STRING" id="94643.A0A2A9MFW2"/>
<dbReference type="AlphaFoldDB" id="A0A2A9MFW2"/>
<dbReference type="GO" id="GO:0001097">
    <property type="term" value="F:TFIIH-class transcription factor complex binding"/>
    <property type="evidence" value="ECO:0007669"/>
    <property type="project" value="TreeGrafter"/>
</dbReference>
<gene>
    <name evidence="2" type="ORF">BESB_065860</name>
</gene>
<evidence type="ECO:0000313" key="3">
    <source>
        <dbReference type="Proteomes" id="UP000224006"/>
    </source>
</evidence>
<feature type="region of interest" description="Disordered" evidence="1">
    <location>
        <begin position="46"/>
        <end position="68"/>
    </location>
</feature>
<accession>A0A2A9MFW2</accession>